<gene>
    <name evidence="1" type="ORF">LCGC14_0403840</name>
</gene>
<protein>
    <submittedName>
        <fullName evidence="1">Uncharacterized protein</fullName>
    </submittedName>
</protein>
<organism evidence="1">
    <name type="scientific">marine sediment metagenome</name>
    <dbReference type="NCBI Taxonomy" id="412755"/>
    <lineage>
        <taxon>unclassified sequences</taxon>
        <taxon>metagenomes</taxon>
        <taxon>ecological metagenomes</taxon>
    </lineage>
</organism>
<accession>A0A0F9SVW0</accession>
<comment type="caution">
    <text evidence="1">The sequence shown here is derived from an EMBL/GenBank/DDBJ whole genome shotgun (WGS) entry which is preliminary data.</text>
</comment>
<dbReference type="AlphaFoldDB" id="A0A0F9SVW0"/>
<evidence type="ECO:0000313" key="1">
    <source>
        <dbReference type="EMBL" id="KKN73075.1"/>
    </source>
</evidence>
<name>A0A0F9SVW0_9ZZZZ</name>
<reference evidence="1" key="1">
    <citation type="journal article" date="2015" name="Nature">
        <title>Complex archaea that bridge the gap between prokaryotes and eukaryotes.</title>
        <authorList>
            <person name="Spang A."/>
            <person name="Saw J.H."/>
            <person name="Jorgensen S.L."/>
            <person name="Zaremba-Niedzwiedzka K."/>
            <person name="Martijn J."/>
            <person name="Lind A.E."/>
            <person name="van Eijk R."/>
            <person name="Schleper C."/>
            <person name="Guy L."/>
            <person name="Ettema T.J."/>
        </authorList>
    </citation>
    <scope>NUCLEOTIDE SEQUENCE</scope>
</reference>
<dbReference type="EMBL" id="LAZR01000350">
    <property type="protein sequence ID" value="KKN73075.1"/>
    <property type="molecule type" value="Genomic_DNA"/>
</dbReference>
<proteinExistence type="predicted"/>
<sequence length="53" mass="6360">MRKNEFVKEVEKYFINIIKLCDNSTYTKSNIRQVANDACSFLYLKQNENQNPR</sequence>